<dbReference type="OrthoDB" id="687730at2759"/>
<feature type="transmembrane region" description="Helical" evidence="2">
    <location>
        <begin position="549"/>
        <end position="573"/>
    </location>
</feature>
<keyword evidence="2" id="KW-0812">Transmembrane</keyword>
<dbReference type="SUPFAM" id="SSF49879">
    <property type="entry name" value="SMAD/FHA domain"/>
    <property type="match status" value="1"/>
</dbReference>
<keyword evidence="2" id="KW-0472">Membrane</keyword>
<feature type="compositionally biased region" description="Low complexity" evidence="1">
    <location>
        <begin position="46"/>
        <end position="55"/>
    </location>
</feature>
<dbReference type="SMART" id="SM00240">
    <property type="entry name" value="FHA"/>
    <property type="match status" value="1"/>
</dbReference>
<organism evidence="4 5">
    <name type="scientific">Ambispora leptoticha</name>
    <dbReference type="NCBI Taxonomy" id="144679"/>
    <lineage>
        <taxon>Eukaryota</taxon>
        <taxon>Fungi</taxon>
        <taxon>Fungi incertae sedis</taxon>
        <taxon>Mucoromycota</taxon>
        <taxon>Glomeromycotina</taxon>
        <taxon>Glomeromycetes</taxon>
        <taxon>Archaeosporales</taxon>
        <taxon>Ambisporaceae</taxon>
        <taxon>Ambispora</taxon>
    </lineage>
</organism>
<feature type="compositionally biased region" description="Basic and acidic residues" evidence="1">
    <location>
        <begin position="256"/>
        <end position="265"/>
    </location>
</feature>
<dbReference type="Proteomes" id="UP000789508">
    <property type="component" value="Unassembled WGS sequence"/>
</dbReference>
<accession>A0A9N9H1Y0</accession>
<keyword evidence="2" id="KW-1133">Transmembrane helix</keyword>
<sequence length="575" mass="64698">MPPEQTDQRTSEQNNSLQDINSNAIDPRAPTFTQARQQVDERRQNNQHGHQTQTQRVATTIKLFPLADSVNFAHKELRFSPGMEMKVGRVSGSRNQRESKQDNGVFLCDVMSREHALLQEIDGKIWIKDMKSTHGTFINNFRIGNGTAPSEFYPLKHKDIITFGHSVRRNQNLYKHLSAYVWYPSESGGIDPPSPVVVDRREANPQSAPVNNTTINGIGNGVVGNGVVSNNYTARQRDIVENGNTNTRSIPPHSNARPDHIDRANNRLQPPIHRDTRTHTTPPQSQQPQNHNQEPKMEAIEIESDAENDSIRELKKEHATSSILPNDNEKAASDIVKNERITSIPSTENIVVKKEQVASTTLKDVNKSKDHSHHAKTKESTIPNSKGLSLPKSKYSADIEQAKDPSSNEHTITNHQNEASKIPIPIATKSNELSDKRNRDSQSVEFGKNEIQNDNNQAENFEREHDQSSDSKLDMELDKLESDDEGKTSEGKEVRLIPSRKRTHEEMEYEEIEFEIAEYSLEHVNLLRRQLAVAEANIERKRKRVRWEVASSVIAGMLFGVVSLAGGAAVALFNS</sequence>
<dbReference type="EMBL" id="CAJVPS010009510">
    <property type="protein sequence ID" value="CAG8650713.1"/>
    <property type="molecule type" value="Genomic_DNA"/>
</dbReference>
<feature type="compositionally biased region" description="Polar residues" evidence="1">
    <location>
        <begin position="450"/>
        <end position="459"/>
    </location>
</feature>
<dbReference type="InterPro" id="IPR000253">
    <property type="entry name" value="FHA_dom"/>
</dbReference>
<feature type="compositionally biased region" description="Basic and acidic residues" evidence="1">
    <location>
        <begin position="460"/>
        <end position="473"/>
    </location>
</feature>
<keyword evidence="5" id="KW-1185">Reference proteome</keyword>
<feature type="compositionally biased region" description="Polar residues" evidence="1">
    <location>
        <begin position="11"/>
        <end position="24"/>
    </location>
</feature>
<protein>
    <submittedName>
        <fullName evidence="4">5561_t:CDS:1</fullName>
    </submittedName>
</protein>
<feature type="region of interest" description="Disordered" evidence="1">
    <location>
        <begin position="362"/>
        <end position="473"/>
    </location>
</feature>
<feature type="region of interest" description="Disordered" evidence="1">
    <location>
        <begin position="239"/>
        <end position="295"/>
    </location>
</feature>
<evidence type="ECO:0000256" key="1">
    <source>
        <dbReference type="SAM" id="MobiDB-lite"/>
    </source>
</evidence>
<feature type="compositionally biased region" description="Basic and acidic residues" evidence="1">
    <location>
        <begin position="395"/>
        <end position="407"/>
    </location>
</feature>
<proteinExistence type="predicted"/>
<reference evidence="4" key="1">
    <citation type="submission" date="2021-06" db="EMBL/GenBank/DDBJ databases">
        <authorList>
            <person name="Kallberg Y."/>
            <person name="Tangrot J."/>
            <person name="Rosling A."/>
        </authorList>
    </citation>
    <scope>NUCLEOTIDE SEQUENCE</scope>
    <source>
        <strain evidence="4">FL130A</strain>
    </source>
</reference>
<evidence type="ECO:0000313" key="4">
    <source>
        <dbReference type="EMBL" id="CAG8650713.1"/>
    </source>
</evidence>
<evidence type="ECO:0000313" key="5">
    <source>
        <dbReference type="Proteomes" id="UP000789508"/>
    </source>
</evidence>
<dbReference type="Gene3D" id="2.60.200.20">
    <property type="match status" value="1"/>
</dbReference>
<dbReference type="InterPro" id="IPR008984">
    <property type="entry name" value="SMAD_FHA_dom_sf"/>
</dbReference>
<feature type="region of interest" description="Disordered" evidence="1">
    <location>
        <begin position="1"/>
        <end position="56"/>
    </location>
</feature>
<dbReference type="Pfam" id="PF00498">
    <property type="entry name" value="FHA"/>
    <property type="match status" value="1"/>
</dbReference>
<evidence type="ECO:0000256" key="2">
    <source>
        <dbReference type="SAM" id="Phobius"/>
    </source>
</evidence>
<feature type="compositionally biased region" description="Basic and acidic residues" evidence="1">
    <location>
        <begin position="432"/>
        <end position="442"/>
    </location>
</feature>
<feature type="compositionally biased region" description="Polar residues" evidence="1">
    <location>
        <begin position="408"/>
        <end position="419"/>
    </location>
</feature>
<feature type="domain" description="FHA" evidence="3">
    <location>
        <begin position="85"/>
        <end position="143"/>
    </location>
</feature>
<dbReference type="AlphaFoldDB" id="A0A9N9H1Y0"/>
<feature type="compositionally biased region" description="Basic and acidic residues" evidence="1">
    <location>
        <begin position="1"/>
        <end position="10"/>
    </location>
</feature>
<feature type="compositionally biased region" description="Low complexity" evidence="1">
    <location>
        <begin position="279"/>
        <end position="292"/>
    </location>
</feature>
<comment type="caution">
    <text evidence="4">The sequence shown here is derived from an EMBL/GenBank/DDBJ whole genome shotgun (WGS) entry which is preliminary data.</text>
</comment>
<gene>
    <name evidence="4" type="ORF">ALEPTO_LOCUS9996</name>
</gene>
<dbReference type="PROSITE" id="PS50006">
    <property type="entry name" value="FHA_DOMAIN"/>
    <property type="match status" value="1"/>
</dbReference>
<evidence type="ECO:0000259" key="3">
    <source>
        <dbReference type="PROSITE" id="PS50006"/>
    </source>
</evidence>
<name>A0A9N9H1Y0_9GLOM</name>